<dbReference type="GeneID" id="93350121"/>
<dbReference type="SUPFAM" id="SSF53271">
    <property type="entry name" value="PRTase-like"/>
    <property type="match status" value="1"/>
</dbReference>
<dbReference type="Gene3D" id="3.40.50.2020">
    <property type="match status" value="1"/>
</dbReference>
<evidence type="ECO:0000259" key="2">
    <source>
        <dbReference type="Pfam" id="PF00156"/>
    </source>
</evidence>
<dbReference type="RefSeq" id="WP_019686519.1">
    <property type="nucleotide sequence ID" value="NZ_CP036496.1"/>
</dbReference>
<evidence type="ECO:0000313" key="4">
    <source>
        <dbReference type="Proteomes" id="UP000254400"/>
    </source>
</evidence>
<comment type="similarity">
    <text evidence="1">Belongs to the ComF/GntX family.</text>
</comment>
<dbReference type="AlphaFoldDB" id="A0A378XTW7"/>
<dbReference type="EMBL" id="UGSC01000001">
    <property type="protein sequence ID" value="SUA67554.1"/>
    <property type="molecule type" value="Genomic_DNA"/>
</dbReference>
<evidence type="ECO:0000256" key="1">
    <source>
        <dbReference type="ARBA" id="ARBA00008007"/>
    </source>
</evidence>
<dbReference type="InterPro" id="IPR000836">
    <property type="entry name" value="PRTase_dom"/>
</dbReference>
<dbReference type="PANTHER" id="PTHR47505">
    <property type="entry name" value="DNA UTILIZATION PROTEIN YHGH"/>
    <property type="match status" value="1"/>
</dbReference>
<dbReference type="Pfam" id="PF00156">
    <property type="entry name" value="Pribosyltran"/>
    <property type="match status" value="1"/>
</dbReference>
<sequence length="412" mass="47410">MFVELNELKGFIVLLEHLENLDEWIEISNKFSCSFILDSDKEISTLKELFNNDTFFLKKETLLPSLDQAMSHMNIEPFETVVISKNFEYLKTIQNHSRVGTLYINSTLDQSQVGHMPDYYLKEVKDIIRLVKEYPGYFAEVNTTIINQYGESFSNNGIVFEYFMEYKGLKLKVIAGGRYYSSRHYFKNRVHQLSHRIIRSKSNDSQMDLFNGIFSSIIKSLNADGVTRVPPRPNGERDRFRQIVELISAETNTINCCDHLKCIEDFPKQKTMTNQESRSINVEGKFVSSPDCRGKKIVLIDDVITTGATVGECAKTLLASGANEVVIVVLAVNQYDPIFPVHEKKFTCSICGEDLHLRLFKNGKGFMYGCNNYSRADHNNSTPVFYKEGWEQINSQNILKTDDFEDDEHLFF</sequence>
<gene>
    <name evidence="3" type="ORF">NCTC10343_01326</name>
</gene>
<protein>
    <submittedName>
        <fullName evidence="3">DNA utilization protein GntX</fullName>
    </submittedName>
</protein>
<reference evidence="3 4" key="1">
    <citation type="submission" date="2018-06" db="EMBL/GenBank/DDBJ databases">
        <authorList>
            <consortium name="Pathogen Informatics"/>
            <person name="Doyle S."/>
        </authorList>
    </citation>
    <scope>NUCLEOTIDE SEQUENCE [LARGE SCALE GENOMIC DNA]</scope>
    <source>
        <strain evidence="3 4">NCTC10343</strain>
    </source>
</reference>
<feature type="domain" description="Phosphoribosyltransferase" evidence="2">
    <location>
        <begin position="276"/>
        <end position="333"/>
    </location>
</feature>
<name>A0A378XTW7_PAEPO</name>
<dbReference type="CDD" id="cd06223">
    <property type="entry name" value="PRTases_typeI"/>
    <property type="match status" value="1"/>
</dbReference>
<dbReference type="Proteomes" id="UP000254400">
    <property type="component" value="Unassembled WGS sequence"/>
</dbReference>
<proteinExistence type="inferred from homology"/>
<dbReference type="InterPro" id="IPR029057">
    <property type="entry name" value="PRTase-like"/>
</dbReference>
<dbReference type="InterPro" id="IPR051910">
    <property type="entry name" value="ComF/GntX_DNA_util-trans"/>
</dbReference>
<organism evidence="3 4">
    <name type="scientific">Paenibacillus polymyxa</name>
    <name type="common">Bacillus polymyxa</name>
    <dbReference type="NCBI Taxonomy" id="1406"/>
    <lineage>
        <taxon>Bacteria</taxon>
        <taxon>Bacillati</taxon>
        <taxon>Bacillota</taxon>
        <taxon>Bacilli</taxon>
        <taxon>Bacillales</taxon>
        <taxon>Paenibacillaceae</taxon>
        <taxon>Paenibacillus</taxon>
    </lineage>
</organism>
<dbReference type="PANTHER" id="PTHR47505:SF1">
    <property type="entry name" value="DNA UTILIZATION PROTEIN YHGH"/>
    <property type="match status" value="1"/>
</dbReference>
<accession>A0A378XTW7</accession>
<evidence type="ECO:0000313" key="3">
    <source>
        <dbReference type="EMBL" id="SUA67554.1"/>
    </source>
</evidence>